<protein>
    <recommendedName>
        <fullName evidence="2">Methyltransferase domain-containing protein</fullName>
    </recommendedName>
</protein>
<name>A0A9W9XU13_9EURO</name>
<dbReference type="Proteomes" id="UP001149954">
    <property type="component" value="Unassembled WGS sequence"/>
</dbReference>
<comment type="caution">
    <text evidence="3">The sequence shown here is derived from an EMBL/GenBank/DDBJ whole genome shotgun (WGS) entry which is preliminary data.</text>
</comment>
<keyword evidence="4" id="KW-1185">Reference proteome</keyword>
<dbReference type="InterPro" id="IPR041698">
    <property type="entry name" value="Methyltransf_25"/>
</dbReference>
<evidence type="ECO:0000313" key="3">
    <source>
        <dbReference type="EMBL" id="KAJ5503319.1"/>
    </source>
</evidence>
<evidence type="ECO:0000313" key="4">
    <source>
        <dbReference type="Proteomes" id="UP001149954"/>
    </source>
</evidence>
<organism evidence="3 4">
    <name type="scientific">Penicillium fimorum</name>
    <dbReference type="NCBI Taxonomy" id="1882269"/>
    <lineage>
        <taxon>Eukaryota</taxon>
        <taxon>Fungi</taxon>
        <taxon>Dikarya</taxon>
        <taxon>Ascomycota</taxon>
        <taxon>Pezizomycotina</taxon>
        <taxon>Eurotiomycetes</taxon>
        <taxon>Eurotiomycetidae</taxon>
        <taxon>Eurotiales</taxon>
        <taxon>Aspergillaceae</taxon>
        <taxon>Penicillium</taxon>
    </lineage>
</organism>
<dbReference type="AlphaFoldDB" id="A0A9W9XU13"/>
<dbReference type="EMBL" id="JAPWDS010000003">
    <property type="protein sequence ID" value="KAJ5503319.1"/>
    <property type="molecule type" value="Genomic_DNA"/>
</dbReference>
<evidence type="ECO:0000259" key="2">
    <source>
        <dbReference type="Pfam" id="PF13649"/>
    </source>
</evidence>
<dbReference type="InterPro" id="IPR029063">
    <property type="entry name" value="SAM-dependent_MTases_sf"/>
</dbReference>
<reference evidence="3" key="2">
    <citation type="journal article" date="2023" name="IMA Fungus">
        <title>Comparative genomic study of the Penicillium genus elucidates a diverse pangenome and 15 lateral gene transfer events.</title>
        <authorList>
            <person name="Petersen C."/>
            <person name="Sorensen T."/>
            <person name="Nielsen M.R."/>
            <person name="Sondergaard T.E."/>
            <person name="Sorensen J.L."/>
            <person name="Fitzpatrick D.A."/>
            <person name="Frisvad J.C."/>
            <person name="Nielsen K.L."/>
        </authorList>
    </citation>
    <scope>NUCLEOTIDE SEQUENCE</scope>
    <source>
        <strain evidence="3">IBT 29495</strain>
    </source>
</reference>
<proteinExistence type="predicted"/>
<accession>A0A9W9XU13</accession>
<dbReference type="CDD" id="cd02440">
    <property type="entry name" value="AdoMet_MTases"/>
    <property type="match status" value="1"/>
</dbReference>
<dbReference type="Pfam" id="PF13649">
    <property type="entry name" value="Methyltransf_25"/>
    <property type="match status" value="1"/>
</dbReference>
<evidence type="ECO:0000256" key="1">
    <source>
        <dbReference type="SAM" id="Coils"/>
    </source>
</evidence>
<feature type="domain" description="Methyltransferase" evidence="2">
    <location>
        <begin position="57"/>
        <end position="153"/>
    </location>
</feature>
<dbReference type="Gene3D" id="3.40.50.150">
    <property type="entry name" value="Vaccinia Virus protein VP39"/>
    <property type="match status" value="1"/>
</dbReference>
<feature type="coiled-coil region" evidence="1">
    <location>
        <begin position="261"/>
        <end position="288"/>
    </location>
</feature>
<dbReference type="SUPFAM" id="SSF53335">
    <property type="entry name" value="S-adenosyl-L-methionine-dependent methyltransferases"/>
    <property type="match status" value="1"/>
</dbReference>
<dbReference type="OrthoDB" id="8300214at2759"/>
<reference evidence="3" key="1">
    <citation type="submission" date="2022-12" db="EMBL/GenBank/DDBJ databases">
        <authorList>
            <person name="Petersen C."/>
        </authorList>
    </citation>
    <scope>NUCLEOTIDE SEQUENCE</scope>
    <source>
        <strain evidence="3">IBT 29495</strain>
    </source>
</reference>
<gene>
    <name evidence="3" type="ORF">N7463_006193</name>
</gene>
<sequence>MLLNSTNASDLNSTPKMDILLSSSLKNPNLLTKFHIPRFQQRLAIINEWDVQPGEHVLDIGCGQGESCLALALQVGNLGHVTGIDPAQPDYGSPYTMGETQEHIRKSILGPRITFQCTDTRSFLASLDKQPSTVIDSAVLCHSLWYFHDDKAAHSLFATLADFKIARIYLAEYSYSSSQENQGPHVLAAKAQASFHACKTPCEPGLREQNVRAGLNQRSILKAVEDAGFAVAREGYLTPGEDLLEGHFEVDYVLGELFQQRLKEENLRDDQEAEIQALIQQLRSETERLRSMGISTMGSMDVWWAVLMLQR</sequence>
<keyword evidence="1" id="KW-0175">Coiled coil</keyword>